<evidence type="ECO:0000256" key="13">
    <source>
        <dbReference type="ARBA" id="ARBA00023242"/>
    </source>
</evidence>
<dbReference type="EC" id="5.6.2.3" evidence="15"/>
<feature type="region of interest" description="Disordered" evidence="17">
    <location>
        <begin position="1"/>
        <end position="185"/>
    </location>
</feature>
<keyword evidence="16" id="KW-0175">Coiled coil</keyword>
<dbReference type="Pfam" id="PF21530">
    <property type="entry name" value="Pif1_2B_dom"/>
    <property type="match status" value="1"/>
</dbReference>
<evidence type="ECO:0000256" key="14">
    <source>
        <dbReference type="ARBA" id="ARBA00048954"/>
    </source>
</evidence>
<evidence type="ECO:0000313" key="19">
    <source>
        <dbReference type="EMBL" id="CDO54726.1"/>
    </source>
</evidence>
<dbReference type="GO" id="GO:0006281">
    <property type="term" value="P:DNA repair"/>
    <property type="evidence" value="ECO:0007669"/>
    <property type="project" value="UniProtKB-UniRule"/>
</dbReference>
<dbReference type="AlphaFoldDB" id="A0A0J9XD28"/>
<dbReference type="InterPro" id="IPR027417">
    <property type="entry name" value="P-loop_NTPase"/>
</dbReference>
<dbReference type="GO" id="GO:0005730">
    <property type="term" value="C:nucleolus"/>
    <property type="evidence" value="ECO:0007669"/>
    <property type="project" value="UniProtKB-SubCell"/>
</dbReference>
<keyword evidence="3 15" id="KW-0547">Nucleotide-binding</keyword>
<dbReference type="InterPro" id="IPR049163">
    <property type="entry name" value="Pif1-like_2B_dom"/>
</dbReference>
<evidence type="ECO:0000256" key="5">
    <source>
        <dbReference type="ARBA" id="ARBA00022801"/>
    </source>
</evidence>
<feature type="compositionally biased region" description="Polar residues" evidence="17">
    <location>
        <begin position="21"/>
        <end position="41"/>
    </location>
</feature>
<dbReference type="OrthoDB" id="432234at2759"/>
<dbReference type="InterPro" id="IPR010285">
    <property type="entry name" value="DNA_helicase_pif1-like_DEAD"/>
</dbReference>
<dbReference type="InterPro" id="IPR003593">
    <property type="entry name" value="AAA+_ATPase"/>
</dbReference>
<evidence type="ECO:0000256" key="6">
    <source>
        <dbReference type="ARBA" id="ARBA00022806"/>
    </source>
</evidence>
<feature type="coiled-coil region" evidence="16">
    <location>
        <begin position="658"/>
        <end position="685"/>
    </location>
</feature>
<comment type="caution">
    <text evidence="19">The sequence shown here is derived from an EMBL/GenBank/DDBJ whole genome shotgun (WGS) entry which is preliminary data.</text>
</comment>
<feature type="DNA-binding region" evidence="15">
    <location>
        <begin position="868"/>
        <end position="887"/>
    </location>
</feature>
<dbReference type="PANTHER" id="PTHR47642:SF5">
    <property type="entry name" value="ATP-DEPENDENT DNA HELICASE"/>
    <property type="match status" value="1"/>
</dbReference>
<protein>
    <recommendedName>
        <fullName evidence="15">ATP-dependent DNA helicase PIF1</fullName>
        <ecNumber evidence="15">5.6.2.3</ecNumber>
    </recommendedName>
    <alternativeName>
        <fullName evidence="15">DNA 5'-3' helicase PIF1</fullName>
    </alternativeName>
    <alternativeName>
        <fullName evidence="15">DNA repair and recombination helicase PIF1</fullName>
    </alternativeName>
</protein>
<comment type="subunit">
    <text evidence="15">Monomer.</text>
</comment>
<dbReference type="GO" id="GO:0005739">
    <property type="term" value="C:mitochondrion"/>
    <property type="evidence" value="ECO:0007669"/>
    <property type="project" value="UniProtKB-SubCell"/>
</dbReference>
<keyword evidence="13 15" id="KW-0539">Nucleus</keyword>
<dbReference type="FunFam" id="3.40.50.300:FF:001226">
    <property type="entry name" value="ATP-dependent DNA helicase PIF1"/>
    <property type="match status" value="1"/>
</dbReference>
<dbReference type="EMBL" id="CCBN010000008">
    <property type="protein sequence ID" value="CDO54726.1"/>
    <property type="molecule type" value="Genomic_DNA"/>
</dbReference>
<proteinExistence type="inferred from homology"/>
<dbReference type="GO" id="GO:0006310">
    <property type="term" value="P:DNA recombination"/>
    <property type="evidence" value="ECO:0007669"/>
    <property type="project" value="UniProtKB-UniRule"/>
</dbReference>
<feature type="compositionally biased region" description="Basic residues" evidence="17">
    <location>
        <begin position="152"/>
        <end position="162"/>
    </location>
</feature>
<sequence>MLELDWSLDESPSSPAAAKHSQPQVPSPNTRAPSLTLSSEKNAIKSPLPQGTPPVTGHPQVPSPAAVSDDFDIYSDDLMSSSPPVIKHETVHPPSSQVTNNERSEGNLKIQSQKSQNEDLEPVSPEPPAWSDWNKTQSLFARTHTLIQGKMTRNRPQAKRPLKPVSRPAPEPEHQPEKQVKTESTNALITGHSSTPVSAIKCSASSELLSATSVPTSLIKPTDEPLKDISVNSITPVLSAAPSKRSTIKGKTTQMRLTSFISPLVHKAHASTLAADQATTEAAKAAAVSTSNAQSKNKGNSAIAPIFLSEEQRKVLSMVVDERRNIFFTGAAGTGKSVLLRRIIVELRKKHKKLGPQVVSVTASTGLAACNIGGMTLHSFAGIGLGEETVSQLVDKIRRNRKANQRWKTTKVLIIDEISMIDGELFEKLEEIARIIRRNPGPFGGIQIVLTGDFYQLPPVFKKRNENDGLAAMTTRNGGFKLDEMINEDEPEGKFAFDSDCWNTVIETTVELKQVFRQRDDRFSGMLNSLREGAVTDEIESSFQRLSRSLTVPGDITPTELFPLRRDVDRSNSNKMRQLPGQVVEFTASDSYMSDQAERLGKLDLLMCPKNLTVKKGAQVMLVKNLDETLVNGSLGRILGFMSESSFALVKELPEEYAESVAKDKMSAEEALEEYLEKASEKKVDNSFFDDDDIEKLLEVEEERIKDNPTTFEHGVVNDEDESVAKPSESEGRKVVTRSSTRSAPGPAQHQQAGDVFGLKDVSKEDMDADPFKVNWKRKQELVNLLNKTTAENGRKWPYVRFLLQDGTTRDLLVQPETWTLEDLEGKVEASRSQVPLILAWALSIHKSQGQTLEWVRVDLSKVFEAGQAYVALSRAVRIEGLQVLGFNRRKIMVHPRVIEFYASLSSALEIPALPQEQQYDEEDDMRPAKKQKNNHKKKNTNNGGDRKKTASKNKKKRRRTEESDDDDGFQPASEVFKVEATEATGKGMQSRRRLYG</sequence>
<evidence type="ECO:0000256" key="3">
    <source>
        <dbReference type="ARBA" id="ARBA00022741"/>
    </source>
</evidence>
<feature type="compositionally biased region" description="Basic and acidic residues" evidence="17">
    <location>
        <begin position="170"/>
        <end position="181"/>
    </location>
</feature>
<evidence type="ECO:0000256" key="16">
    <source>
        <dbReference type="SAM" id="Coils"/>
    </source>
</evidence>
<keyword evidence="4 15" id="KW-0227">DNA damage</keyword>
<keyword evidence="8 15" id="KW-0238">DNA-binding</keyword>
<evidence type="ECO:0000256" key="15">
    <source>
        <dbReference type="HAMAP-Rule" id="MF_03176"/>
    </source>
</evidence>
<dbReference type="CDD" id="cd18037">
    <property type="entry name" value="DEXSc_Pif1_like"/>
    <property type="match status" value="1"/>
</dbReference>
<comment type="cofactor">
    <cofactor evidence="1 15">
        <name>Mg(2+)</name>
        <dbReference type="ChEBI" id="CHEBI:18420"/>
    </cofactor>
</comment>
<dbReference type="GO" id="GO:0000723">
    <property type="term" value="P:telomere maintenance"/>
    <property type="evidence" value="ECO:0007669"/>
    <property type="project" value="InterPro"/>
</dbReference>
<feature type="region of interest" description="Disordered" evidence="17">
    <location>
        <begin position="916"/>
        <end position="997"/>
    </location>
</feature>
<keyword evidence="11 15" id="KW-0234">DNA repair</keyword>
<evidence type="ECO:0000256" key="7">
    <source>
        <dbReference type="ARBA" id="ARBA00022840"/>
    </source>
</evidence>
<keyword evidence="5 15" id="KW-0378">Hydrolase</keyword>
<keyword evidence="20" id="KW-1185">Reference proteome</keyword>
<dbReference type="GO" id="GO:0005524">
    <property type="term" value="F:ATP binding"/>
    <property type="evidence" value="ECO:0007669"/>
    <property type="project" value="UniProtKB-UniRule"/>
</dbReference>
<keyword evidence="7 15" id="KW-0067">ATP-binding</keyword>
<dbReference type="PANTHER" id="PTHR47642">
    <property type="entry name" value="ATP-DEPENDENT DNA HELICASE"/>
    <property type="match status" value="1"/>
</dbReference>
<keyword evidence="9 15" id="KW-0496">Mitochondrion</keyword>
<dbReference type="HAMAP" id="MF_03176">
    <property type="entry name" value="PIF1"/>
    <property type="match status" value="1"/>
</dbReference>
<evidence type="ECO:0000256" key="17">
    <source>
        <dbReference type="SAM" id="MobiDB-lite"/>
    </source>
</evidence>
<comment type="function">
    <text evidence="15">DNA-dependent ATPase and 5'-3' DNA helicase required for the maintenance of both mitochondrial and nuclear genome stability.</text>
</comment>
<dbReference type="InterPro" id="IPR048293">
    <property type="entry name" value="PIF1_RRM3_pfh1"/>
</dbReference>
<feature type="binding site" evidence="15">
    <location>
        <begin position="330"/>
        <end position="337"/>
    </location>
    <ligand>
        <name>ATP</name>
        <dbReference type="ChEBI" id="CHEBI:30616"/>
    </ligand>
</feature>
<keyword evidence="10 15" id="KW-0233">DNA recombination</keyword>
<comment type="similarity">
    <text evidence="15">Belongs to the helicase family. PIF1 subfamily.</text>
</comment>
<feature type="compositionally biased region" description="Basic residues" evidence="17">
    <location>
        <begin position="929"/>
        <end position="940"/>
    </location>
</feature>
<organism evidence="19 20">
    <name type="scientific">Geotrichum candidum</name>
    <name type="common">Oospora lactis</name>
    <name type="synonym">Dipodascus geotrichum</name>
    <dbReference type="NCBI Taxonomy" id="1173061"/>
    <lineage>
        <taxon>Eukaryota</taxon>
        <taxon>Fungi</taxon>
        <taxon>Dikarya</taxon>
        <taxon>Ascomycota</taxon>
        <taxon>Saccharomycotina</taxon>
        <taxon>Dipodascomycetes</taxon>
        <taxon>Dipodascales</taxon>
        <taxon>Dipodascaceae</taxon>
        <taxon>Geotrichum</taxon>
    </lineage>
</organism>
<evidence type="ECO:0000313" key="20">
    <source>
        <dbReference type="Proteomes" id="UP000242525"/>
    </source>
</evidence>
<evidence type="ECO:0000256" key="2">
    <source>
        <dbReference type="ARBA" id="ARBA00004604"/>
    </source>
</evidence>
<accession>A0A0J9XD28</accession>
<dbReference type="Proteomes" id="UP000242525">
    <property type="component" value="Unassembled WGS sequence"/>
</dbReference>
<dbReference type="STRING" id="1173061.A0A0J9XD28"/>
<dbReference type="Pfam" id="PF05970">
    <property type="entry name" value="PIF1"/>
    <property type="match status" value="1"/>
</dbReference>
<dbReference type="Gene3D" id="3.40.50.300">
    <property type="entry name" value="P-loop containing nucleotide triphosphate hydrolases"/>
    <property type="match status" value="1"/>
</dbReference>
<gene>
    <name evidence="15" type="primary">PIF1</name>
    <name evidence="19" type="ORF">BN980_GECA08s03783g</name>
</gene>
<feature type="compositionally biased region" description="Basic residues" evidence="17">
    <location>
        <begin position="950"/>
        <end position="959"/>
    </location>
</feature>
<keyword evidence="12 15" id="KW-0413">Isomerase</keyword>
<comment type="catalytic activity">
    <reaction evidence="14 15">
        <text>ATP + H2O = ADP + phosphate + H(+)</text>
        <dbReference type="Rhea" id="RHEA:13065"/>
        <dbReference type="ChEBI" id="CHEBI:15377"/>
        <dbReference type="ChEBI" id="CHEBI:15378"/>
        <dbReference type="ChEBI" id="CHEBI:30616"/>
        <dbReference type="ChEBI" id="CHEBI:43474"/>
        <dbReference type="ChEBI" id="CHEBI:456216"/>
        <dbReference type="EC" id="5.6.2.3"/>
    </reaction>
</comment>
<evidence type="ECO:0000256" key="4">
    <source>
        <dbReference type="ARBA" id="ARBA00022763"/>
    </source>
</evidence>
<evidence type="ECO:0000256" key="9">
    <source>
        <dbReference type="ARBA" id="ARBA00023128"/>
    </source>
</evidence>
<evidence type="ECO:0000256" key="10">
    <source>
        <dbReference type="ARBA" id="ARBA00023172"/>
    </source>
</evidence>
<evidence type="ECO:0000256" key="1">
    <source>
        <dbReference type="ARBA" id="ARBA00001946"/>
    </source>
</evidence>
<evidence type="ECO:0000256" key="8">
    <source>
        <dbReference type="ARBA" id="ARBA00023125"/>
    </source>
</evidence>
<evidence type="ECO:0000256" key="11">
    <source>
        <dbReference type="ARBA" id="ARBA00023204"/>
    </source>
</evidence>
<evidence type="ECO:0000259" key="18">
    <source>
        <dbReference type="SMART" id="SM00382"/>
    </source>
</evidence>
<reference evidence="19" key="1">
    <citation type="submission" date="2014-03" db="EMBL/GenBank/DDBJ databases">
        <authorList>
            <person name="Casaregola S."/>
        </authorList>
    </citation>
    <scope>NUCLEOTIDE SEQUENCE [LARGE SCALE GENOMIC DNA]</scope>
    <source>
        <strain evidence="19">CLIB 918</strain>
    </source>
</reference>
<dbReference type="GO" id="GO:0043139">
    <property type="term" value="F:5'-3' DNA helicase activity"/>
    <property type="evidence" value="ECO:0007669"/>
    <property type="project" value="UniProtKB-UniRule"/>
</dbReference>
<dbReference type="SUPFAM" id="SSF52540">
    <property type="entry name" value="P-loop containing nucleoside triphosphate hydrolases"/>
    <property type="match status" value="2"/>
</dbReference>
<keyword evidence="6 15" id="KW-0347">Helicase</keyword>
<dbReference type="InterPro" id="IPR051055">
    <property type="entry name" value="PIF1_helicase"/>
</dbReference>
<feature type="domain" description="AAA+ ATPase" evidence="18">
    <location>
        <begin position="322"/>
        <end position="492"/>
    </location>
</feature>
<name>A0A0J9XD28_GEOCN</name>
<feature type="region of interest" description="Disordered" evidence="17">
    <location>
        <begin position="708"/>
        <end position="756"/>
    </location>
</feature>
<dbReference type="GO" id="GO:0016887">
    <property type="term" value="F:ATP hydrolysis activity"/>
    <property type="evidence" value="ECO:0007669"/>
    <property type="project" value="RHEA"/>
</dbReference>
<comment type="subcellular location">
    <subcellularLocation>
        <location evidence="2">Nucleus</location>
        <location evidence="2">Nucleolus</location>
    </subcellularLocation>
    <subcellularLocation>
        <location evidence="15">Nucleus</location>
    </subcellularLocation>
    <subcellularLocation>
        <location evidence="15">Mitochondrion</location>
    </subcellularLocation>
</comment>
<dbReference type="SMART" id="SM00382">
    <property type="entry name" value="AAA"/>
    <property type="match status" value="1"/>
</dbReference>
<dbReference type="GO" id="GO:0003697">
    <property type="term" value="F:single-stranded DNA binding"/>
    <property type="evidence" value="ECO:0007669"/>
    <property type="project" value="UniProtKB-ARBA"/>
</dbReference>
<evidence type="ECO:0000256" key="12">
    <source>
        <dbReference type="ARBA" id="ARBA00023235"/>
    </source>
</evidence>
<dbReference type="CDD" id="cd18809">
    <property type="entry name" value="SF1_C_RecD"/>
    <property type="match status" value="1"/>
</dbReference>